<dbReference type="FunFam" id="3.20.20.140:FF:000076">
    <property type="entry name" value="Dihydropyrimidinase like 2"/>
    <property type="match status" value="1"/>
</dbReference>
<dbReference type="Proteomes" id="UP000195331">
    <property type="component" value="Chromosome"/>
</dbReference>
<accession>A0A1Y0CBK3</accession>
<evidence type="ECO:0000256" key="5">
    <source>
        <dbReference type="PIRSR" id="PIRSR611778-50"/>
    </source>
</evidence>
<dbReference type="GO" id="GO:0046872">
    <property type="term" value="F:metal ion binding"/>
    <property type="evidence" value="ECO:0007669"/>
    <property type="project" value="UniProtKB-KW"/>
</dbReference>
<dbReference type="GO" id="GO:0005829">
    <property type="term" value="C:cytosol"/>
    <property type="evidence" value="ECO:0007669"/>
    <property type="project" value="TreeGrafter"/>
</dbReference>
<keyword evidence="3" id="KW-0479">Metal-binding</keyword>
<dbReference type="InterPro" id="IPR011059">
    <property type="entry name" value="Metal-dep_hydrolase_composite"/>
</dbReference>
<dbReference type="Gene3D" id="3.20.20.140">
    <property type="entry name" value="Metal-dependent hydrolases"/>
    <property type="match status" value="1"/>
</dbReference>
<protein>
    <submittedName>
        <fullName evidence="7">Dihydropyrimidinase</fullName>
    </submittedName>
</protein>
<gene>
    <name evidence="7" type="ORF">BTO20_32345</name>
</gene>
<dbReference type="Pfam" id="PF01979">
    <property type="entry name" value="Amidohydro_1"/>
    <property type="match status" value="1"/>
</dbReference>
<dbReference type="NCBIfam" id="TIGR02033">
    <property type="entry name" value="D-hydantoinase"/>
    <property type="match status" value="1"/>
</dbReference>
<comment type="cofactor">
    <cofactor evidence="1">
        <name>Zn(2+)</name>
        <dbReference type="ChEBI" id="CHEBI:29105"/>
    </cofactor>
</comment>
<proteinExistence type="inferred from homology"/>
<dbReference type="PANTHER" id="PTHR11647">
    <property type="entry name" value="HYDRANTOINASE/DIHYDROPYRIMIDINASE FAMILY MEMBER"/>
    <property type="match status" value="1"/>
</dbReference>
<dbReference type="CDD" id="cd01314">
    <property type="entry name" value="D-HYD"/>
    <property type="match status" value="1"/>
</dbReference>
<dbReference type="InterPro" id="IPR006680">
    <property type="entry name" value="Amidohydro-rel"/>
</dbReference>
<keyword evidence="4" id="KW-0378">Hydrolase</keyword>
<sequence>MTAYTLLTGGTVVNSTTTVDADVLIKDGTIVAVGSFDGIAIDGLDRIDHSGSLLVPGGVDVHTHIDSPMMGTVTADDFESATRAAACGGTTAVVDFAMQLPGKTLLESLEAHHAKAQGKAVIDYGFHMCVTDLYDNAVDEFPEIVQSGVSSFKVFMAYRGTLMLHDGALFDVLRESSKAGGQVCVHAENGDVIDRLAADLIADGRTGPASHEISRPPSTEVEAVRRAIRIARMADAPLYFVHLSTEGSVEAVAEARANDWAIAGETCTHYLTLDRALYDQPGFEAAKVVLTPPLRTQTHRDALWRGLRAGSLGVVSSDHCPFCLAEKRRLGEHDFRLIPNGGPGVEHRMMVMYSEGVVQNRISMQKFVDLTSTAPARQFGLTSKGAIAAGFDADITVLDPRGRTTISAATQQQRMDYTPYEGWTIPGAVTAVYSRGELIAKDGQYIGESGRGRFVTRAGQ</sequence>
<feature type="modified residue" description="N6-carboxylysine" evidence="5">
    <location>
        <position position="153"/>
    </location>
</feature>
<dbReference type="Gene3D" id="2.30.40.10">
    <property type="entry name" value="Urease, subunit C, domain 1"/>
    <property type="match status" value="1"/>
</dbReference>
<dbReference type="SUPFAM" id="SSF51556">
    <property type="entry name" value="Metallo-dependent hydrolases"/>
    <property type="match status" value="1"/>
</dbReference>
<feature type="domain" description="Amidohydrolase-related" evidence="6">
    <location>
        <begin position="54"/>
        <end position="438"/>
    </location>
</feature>
<evidence type="ECO:0000256" key="4">
    <source>
        <dbReference type="ARBA" id="ARBA00022801"/>
    </source>
</evidence>
<dbReference type="InterPro" id="IPR050378">
    <property type="entry name" value="Metallo-dep_Hydrolases_sf"/>
</dbReference>
<dbReference type="SUPFAM" id="SSF51338">
    <property type="entry name" value="Composite domain of metallo-dependent hydrolases"/>
    <property type="match status" value="2"/>
</dbReference>
<keyword evidence="8" id="KW-1185">Reference proteome</keyword>
<dbReference type="InterPro" id="IPR011778">
    <property type="entry name" value="Hydantoinase/dihydroPyrase"/>
</dbReference>
<dbReference type="OrthoDB" id="9775759at2"/>
<dbReference type="GO" id="GO:0016812">
    <property type="term" value="F:hydrolase activity, acting on carbon-nitrogen (but not peptide) bonds, in cyclic amides"/>
    <property type="evidence" value="ECO:0007669"/>
    <property type="project" value="TreeGrafter"/>
</dbReference>
<dbReference type="PANTHER" id="PTHR11647:SF1">
    <property type="entry name" value="COLLAPSIN RESPONSE MEDIATOR PROTEIN"/>
    <property type="match status" value="1"/>
</dbReference>
<dbReference type="EMBL" id="CP020809">
    <property type="protein sequence ID" value="ART72633.1"/>
    <property type="molecule type" value="Genomic_DNA"/>
</dbReference>
<reference evidence="7 8" key="1">
    <citation type="submission" date="2017-04" db="EMBL/GenBank/DDBJ databases">
        <title>Whole Genome Sequence of 1,4-Dioxane Degrading Bacterium Mycobacterium dioxanotrophicus PH-06.</title>
        <authorList>
            <person name="He Y."/>
        </authorList>
    </citation>
    <scope>NUCLEOTIDE SEQUENCE [LARGE SCALE GENOMIC DNA]</scope>
    <source>
        <strain evidence="7 8">PH-06</strain>
    </source>
</reference>
<dbReference type="AlphaFoldDB" id="A0A1Y0CBK3"/>
<dbReference type="KEGG" id="mdx:BTO20_32345"/>
<name>A0A1Y0CBK3_9MYCO</name>
<comment type="PTM">
    <text evidence="5">Carbamylation allows a single lysine to coordinate two divalent metal cations.</text>
</comment>
<evidence type="ECO:0000256" key="3">
    <source>
        <dbReference type="ARBA" id="ARBA00022723"/>
    </source>
</evidence>
<evidence type="ECO:0000256" key="1">
    <source>
        <dbReference type="ARBA" id="ARBA00001947"/>
    </source>
</evidence>
<comment type="similarity">
    <text evidence="2">Belongs to the metallo-dependent hydrolases superfamily. Hydantoinase/dihydropyrimidinase family.</text>
</comment>
<evidence type="ECO:0000313" key="7">
    <source>
        <dbReference type="EMBL" id="ART72633.1"/>
    </source>
</evidence>
<evidence type="ECO:0000256" key="2">
    <source>
        <dbReference type="ARBA" id="ARBA00008829"/>
    </source>
</evidence>
<dbReference type="RefSeq" id="WP_087080086.1">
    <property type="nucleotide sequence ID" value="NZ_CP020809.1"/>
</dbReference>
<dbReference type="InterPro" id="IPR032466">
    <property type="entry name" value="Metal_Hydrolase"/>
</dbReference>
<evidence type="ECO:0000313" key="8">
    <source>
        <dbReference type="Proteomes" id="UP000195331"/>
    </source>
</evidence>
<organism evidence="7 8">
    <name type="scientific">Mycobacterium dioxanotrophicus</name>
    <dbReference type="NCBI Taxonomy" id="482462"/>
    <lineage>
        <taxon>Bacteria</taxon>
        <taxon>Bacillati</taxon>
        <taxon>Actinomycetota</taxon>
        <taxon>Actinomycetes</taxon>
        <taxon>Mycobacteriales</taxon>
        <taxon>Mycobacteriaceae</taxon>
        <taxon>Mycobacterium</taxon>
    </lineage>
</organism>
<evidence type="ECO:0000259" key="6">
    <source>
        <dbReference type="Pfam" id="PF01979"/>
    </source>
</evidence>